<dbReference type="SMART" id="SM00464">
    <property type="entry name" value="LON"/>
    <property type="match status" value="1"/>
</dbReference>
<dbReference type="PROSITE" id="PS51787">
    <property type="entry name" value="LON_N"/>
    <property type="match status" value="1"/>
</dbReference>
<dbReference type="GO" id="GO:0061630">
    <property type="term" value="F:ubiquitin protein ligase activity"/>
    <property type="evidence" value="ECO:0007669"/>
    <property type="project" value="TreeGrafter"/>
</dbReference>
<keyword evidence="5" id="KW-1185">Reference proteome</keyword>
<evidence type="ECO:0000256" key="1">
    <source>
        <dbReference type="SAM" id="MobiDB-lite"/>
    </source>
</evidence>
<feature type="region of interest" description="Disordered" evidence="1">
    <location>
        <begin position="1"/>
        <end position="32"/>
    </location>
</feature>
<dbReference type="Gene3D" id="1.20.58.1480">
    <property type="match status" value="1"/>
</dbReference>
<keyword evidence="2" id="KW-1133">Transmembrane helix</keyword>
<feature type="compositionally biased region" description="Basic and acidic residues" evidence="1">
    <location>
        <begin position="16"/>
        <end position="28"/>
    </location>
</feature>
<feature type="region of interest" description="Disordered" evidence="1">
    <location>
        <begin position="460"/>
        <end position="524"/>
    </location>
</feature>
<dbReference type="OrthoDB" id="264917at2759"/>
<dbReference type="InterPro" id="IPR013083">
    <property type="entry name" value="Znf_RING/FYVE/PHD"/>
</dbReference>
<organism evidence="4 5">
    <name type="scientific">Tricholomella constricta</name>
    <dbReference type="NCBI Taxonomy" id="117010"/>
    <lineage>
        <taxon>Eukaryota</taxon>
        <taxon>Fungi</taxon>
        <taxon>Dikarya</taxon>
        <taxon>Basidiomycota</taxon>
        <taxon>Agaricomycotina</taxon>
        <taxon>Agaricomycetes</taxon>
        <taxon>Agaricomycetidae</taxon>
        <taxon>Agaricales</taxon>
        <taxon>Tricholomatineae</taxon>
        <taxon>Lyophyllaceae</taxon>
        <taxon>Tricholomella</taxon>
    </lineage>
</organism>
<dbReference type="InterPro" id="IPR046336">
    <property type="entry name" value="Lon_prtase_N_sf"/>
</dbReference>
<comment type="caution">
    <text evidence="4">The sequence shown here is derived from an EMBL/GenBank/DDBJ whole genome shotgun (WGS) entry which is preliminary data.</text>
</comment>
<feature type="region of interest" description="Disordered" evidence="1">
    <location>
        <begin position="178"/>
        <end position="274"/>
    </location>
</feature>
<dbReference type="InterPro" id="IPR015947">
    <property type="entry name" value="PUA-like_sf"/>
</dbReference>
<feature type="transmembrane region" description="Helical" evidence="2">
    <location>
        <begin position="607"/>
        <end position="631"/>
    </location>
</feature>
<evidence type="ECO:0000313" key="4">
    <source>
        <dbReference type="EMBL" id="KAF5388113.1"/>
    </source>
</evidence>
<dbReference type="PANTHER" id="PTHR23327:SF42">
    <property type="entry name" value="LON PEPTIDASE N-TERMINAL DOMAIN AND RING FINGER PROTEIN C14F5.10C"/>
    <property type="match status" value="1"/>
</dbReference>
<reference evidence="4 5" key="1">
    <citation type="journal article" date="2020" name="ISME J.">
        <title>Uncovering the hidden diversity of litter-decomposition mechanisms in mushroom-forming fungi.</title>
        <authorList>
            <person name="Floudas D."/>
            <person name="Bentzer J."/>
            <person name="Ahren D."/>
            <person name="Johansson T."/>
            <person name="Persson P."/>
            <person name="Tunlid A."/>
        </authorList>
    </citation>
    <scope>NUCLEOTIDE SEQUENCE [LARGE SCALE GENOMIC DNA]</scope>
    <source>
        <strain evidence="4 5">CBS 661.87</strain>
    </source>
</reference>
<dbReference type="SUPFAM" id="SSF88697">
    <property type="entry name" value="PUA domain-like"/>
    <property type="match status" value="1"/>
</dbReference>
<dbReference type="PANTHER" id="PTHR23327">
    <property type="entry name" value="RING FINGER PROTEIN 127"/>
    <property type="match status" value="1"/>
</dbReference>
<gene>
    <name evidence="4" type="ORF">D9615_000429</name>
</gene>
<evidence type="ECO:0000256" key="2">
    <source>
        <dbReference type="SAM" id="Phobius"/>
    </source>
</evidence>
<feature type="compositionally biased region" description="Low complexity" evidence="1">
    <location>
        <begin position="478"/>
        <end position="509"/>
    </location>
</feature>
<accession>A0A8H5HRG7</accession>
<dbReference type="InterPro" id="IPR003111">
    <property type="entry name" value="Lon_prtase_N"/>
</dbReference>
<dbReference type="Gene3D" id="3.30.40.10">
    <property type="entry name" value="Zinc/RING finger domain, C3HC4 (zinc finger)"/>
    <property type="match status" value="1"/>
</dbReference>
<dbReference type="EMBL" id="JAACJP010000001">
    <property type="protein sequence ID" value="KAF5388113.1"/>
    <property type="molecule type" value="Genomic_DNA"/>
</dbReference>
<evidence type="ECO:0000313" key="5">
    <source>
        <dbReference type="Proteomes" id="UP000565441"/>
    </source>
</evidence>
<dbReference type="Pfam" id="PF02190">
    <property type="entry name" value="LON_substr_bdg"/>
    <property type="match status" value="1"/>
</dbReference>
<feature type="compositionally biased region" description="Basic and acidic residues" evidence="1">
    <location>
        <begin position="178"/>
        <end position="187"/>
    </location>
</feature>
<dbReference type="SUPFAM" id="SSF57850">
    <property type="entry name" value="RING/U-box"/>
    <property type="match status" value="1"/>
</dbReference>
<keyword evidence="2" id="KW-0812">Transmembrane</keyword>
<dbReference type="AlphaFoldDB" id="A0A8H5HRG7"/>
<keyword evidence="2" id="KW-0472">Membrane</keyword>
<protein>
    <recommendedName>
        <fullName evidence="3">Lon N-terminal domain-containing protein</fullName>
    </recommendedName>
</protein>
<dbReference type="Proteomes" id="UP000565441">
    <property type="component" value="Unassembled WGS sequence"/>
</dbReference>
<evidence type="ECO:0000259" key="3">
    <source>
        <dbReference type="PROSITE" id="PS51787"/>
    </source>
</evidence>
<feature type="domain" description="Lon N-terminal" evidence="3">
    <location>
        <begin position="342"/>
        <end position="604"/>
    </location>
</feature>
<name>A0A8H5HRG7_9AGAR</name>
<feature type="compositionally biased region" description="Acidic residues" evidence="1">
    <location>
        <begin position="188"/>
        <end position="199"/>
    </location>
</feature>
<proteinExistence type="predicted"/>
<sequence length="652" mass="71573">MANDDSEHTTATPDDANSRHTTPDDARDWPAASTAAVACADALATAGCNDPGPPSTPGPSNTPTAVANLLMPDSVLRLLACPLCRKTLSAPTTLHCGHSLCNAHLLSNSLSCPVPLCAQLRPSSPNIPSSSSVAYYPAPLDSAAPDPPPSSLKAIDVTLSKIIFLLNRLQGELDRAEDHSLAPHLSDDSDSSDDDDDDAIASSSARTRPRSRSADSTTRPRKRPRHHSPDGDDDDGDLLAHLCTQSARQRSTRHDQPLLPSDPPSTTANPDPDPLLARFEKDLLTELTCEICFTLLYEPITTPYFLLKELPGFLYFQEHPPNKIILSLLLEVFPTPYRERGEAIEAEERDARLDTPIFICQLSFPGMPTLLHFFEPRYRLMLRRCLESPNPSFGMVMPPKPGGLTPQMEYGTMLEIRSVQMQADGRSLVETWGSYRFRILESGTLDGYVVGRIERIDDFPEDLTEDPGMGPVAPLPSPSATTALTTSASSTSSPPQSSTSGSTSSLRAPTRPPSLPTPLQRHPSNSALMTQCRTFLDQLERGTAPWIVQRLASTYGLMPTDVSSFSFWVASILPIDDHEKAKLLPIRSPRLRLLLVVHWIEQLNNNWYTVFLSFFRLVKTALLLIGLFFFWPMLRVSFGGIVRWFSSGCGIL</sequence>
<dbReference type="Gene3D" id="2.30.130.40">
    <property type="entry name" value="LON domain-like"/>
    <property type="match status" value="1"/>
</dbReference>